<proteinExistence type="predicted"/>
<dbReference type="eggNOG" id="ENOG502SB2U">
    <property type="taxonomic scope" value="Eukaryota"/>
</dbReference>
<evidence type="ECO:0000256" key="1">
    <source>
        <dbReference type="SAM" id="MobiDB-lite"/>
    </source>
</evidence>
<dbReference type="AlphaFoldDB" id="A0A067R8E4"/>
<feature type="region of interest" description="Disordered" evidence="1">
    <location>
        <begin position="199"/>
        <end position="230"/>
    </location>
</feature>
<evidence type="ECO:0000313" key="3">
    <source>
        <dbReference type="EMBL" id="KDR19836.1"/>
    </source>
</evidence>
<dbReference type="EMBL" id="KK852631">
    <property type="protein sequence ID" value="KDR19836.1"/>
    <property type="molecule type" value="Genomic_DNA"/>
</dbReference>
<reference evidence="3 4" key="1">
    <citation type="journal article" date="2014" name="Nat. Commun.">
        <title>Molecular traces of alternative social organization in a termite genome.</title>
        <authorList>
            <person name="Terrapon N."/>
            <person name="Li C."/>
            <person name="Robertson H.M."/>
            <person name="Ji L."/>
            <person name="Meng X."/>
            <person name="Booth W."/>
            <person name="Chen Z."/>
            <person name="Childers C.P."/>
            <person name="Glastad K.M."/>
            <person name="Gokhale K."/>
            <person name="Gowin J."/>
            <person name="Gronenberg W."/>
            <person name="Hermansen R.A."/>
            <person name="Hu H."/>
            <person name="Hunt B.G."/>
            <person name="Huylmans A.K."/>
            <person name="Khalil S.M."/>
            <person name="Mitchell R.D."/>
            <person name="Munoz-Torres M.C."/>
            <person name="Mustard J.A."/>
            <person name="Pan H."/>
            <person name="Reese J.T."/>
            <person name="Scharf M.E."/>
            <person name="Sun F."/>
            <person name="Vogel H."/>
            <person name="Xiao J."/>
            <person name="Yang W."/>
            <person name="Yang Z."/>
            <person name="Yang Z."/>
            <person name="Zhou J."/>
            <person name="Zhu J."/>
            <person name="Brent C.S."/>
            <person name="Elsik C.G."/>
            <person name="Goodisman M.A."/>
            <person name="Liberles D.A."/>
            <person name="Roe R.M."/>
            <person name="Vargo E.L."/>
            <person name="Vilcinskas A."/>
            <person name="Wang J."/>
            <person name="Bornberg-Bauer E."/>
            <person name="Korb J."/>
            <person name="Zhang G."/>
            <person name="Liebig J."/>
        </authorList>
    </citation>
    <scope>NUCLEOTIDE SEQUENCE [LARGE SCALE GENOMIC DNA]</scope>
    <source>
        <tissue evidence="3">Whole organism</tissue>
    </source>
</reference>
<feature type="compositionally biased region" description="Low complexity" evidence="1">
    <location>
        <begin position="211"/>
        <end position="223"/>
    </location>
</feature>
<evidence type="ECO:0000256" key="2">
    <source>
        <dbReference type="SAM" id="SignalP"/>
    </source>
</evidence>
<feature type="chain" id="PRO_5001648413" evidence="2">
    <location>
        <begin position="25"/>
        <end position="252"/>
    </location>
</feature>
<dbReference type="InParanoid" id="A0A067R8E4"/>
<name>A0A067R8E4_ZOONE</name>
<dbReference type="Proteomes" id="UP000027135">
    <property type="component" value="Unassembled WGS sequence"/>
</dbReference>
<accession>A0A067R8E4</accession>
<feature type="signal peptide" evidence="2">
    <location>
        <begin position="1"/>
        <end position="24"/>
    </location>
</feature>
<protein>
    <submittedName>
        <fullName evidence="3">Uncharacterized protein</fullName>
    </submittedName>
</protein>
<gene>
    <name evidence="3" type="ORF">L798_05902</name>
</gene>
<organism evidence="3 4">
    <name type="scientific">Zootermopsis nevadensis</name>
    <name type="common">Dampwood termite</name>
    <dbReference type="NCBI Taxonomy" id="136037"/>
    <lineage>
        <taxon>Eukaryota</taxon>
        <taxon>Metazoa</taxon>
        <taxon>Ecdysozoa</taxon>
        <taxon>Arthropoda</taxon>
        <taxon>Hexapoda</taxon>
        <taxon>Insecta</taxon>
        <taxon>Pterygota</taxon>
        <taxon>Neoptera</taxon>
        <taxon>Polyneoptera</taxon>
        <taxon>Dictyoptera</taxon>
        <taxon>Blattodea</taxon>
        <taxon>Blattoidea</taxon>
        <taxon>Termitoidae</taxon>
        <taxon>Termopsidae</taxon>
        <taxon>Zootermopsis</taxon>
    </lineage>
</organism>
<keyword evidence="4" id="KW-1185">Reference proteome</keyword>
<dbReference type="OrthoDB" id="8197466at2759"/>
<evidence type="ECO:0000313" key="4">
    <source>
        <dbReference type="Proteomes" id="UP000027135"/>
    </source>
</evidence>
<sequence length="252" mass="26958">MQLITLCFCAAISALFALTSLADAQQIVLVSDADINAVQQGALSSSEVFGPVLKGRAERQKRKILEPIVEASFGVKSVLLNIIFGKVNQLIDYKTRLVDQLDRKNIELNKAVGLYGEKPCDTPSQTTVKPAGSTTTEEIADVGNRRVNLELPNELIGSSFSLVTRISKIISDVILNTAARTQRLVEAVKPTFGKVLGIKTSTRKPPTGAKSSAISSSYSSSSSTRNGRGNAHVTYLANSHPSVSQNLIELGS</sequence>
<keyword evidence="2" id="KW-0732">Signal</keyword>